<dbReference type="Proteomes" id="UP000284416">
    <property type="component" value="Unassembled WGS sequence"/>
</dbReference>
<dbReference type="OrthoDB" id="2353604at2"/>
<accession>A0A417YWZ1</accession>
<reference evidence="1 2" key="1">
    <citation type="journal article" date="2017" name="Int. J. Syst. Evol. Microbiol.">
        <title>Bacillus notoginsengisoli sp. nov., a novel bacterium isolated from the rhizosphere of Panax notoginseng.</title>
        <authorList>
            <person name="Zhang M.Y."/>
            <person name="Cheng J."/>
            <person name="Cai Y."/>
            <person name="Zhang T.Y."/>
            <person name="Wu Y.Y."/>
            <person name="Manikprabhu D."/>
            <person name="Li W.J."/>
            <person name="Zhang Y.X."/>
        </authorList>
    </citation>
    <scope>NUCLEOTIDE SEQUENCE [LARGE SCALE GENOMIC DNA]</scope>
    <source>
        <strain evidence="1 2">JCM 30743</strain>
    </source>
</reference>
<name>A0A417YWZ1_9BACI</name>
<protein>
    <submittedName>
        <fullName evidence="1">Group-specific protein</fullName>
    </submittedName>
</protein>
<sequence>MGKCNLDHSLEDVLKKFETQKDFLPSNIREGFLARLGSSRNQETLNEIFHLLKKYDLATEEERAARDSELERILLEKE</sequence>
<proteinExistence type="predicted"/>
<evidence type="ECO:0000313" key="1">
    <source>
        <dbReference type="EMBL" id="RHW42081.1"/>
    </source>
</evidence>
<dbReference type="AlphaFoldDB" id="A0A417YWZ1"/>
<organism evidence="1 2">
    <name type="scientific">Neobacillus notoginsengisoli</name>
    <dbReference type="NCBI Taxonomy" id="1578198"/>
    <lineage>
        <taxon>Bacteria</taxon>
        <taxon>Bacillati</taxon>
        <taxon>Bacillota</taxon>
        <taxon>Bacilli</taxon>
        <taxon>Bacillales</taxon>
        <taxon>Bacillaceae</taxon>
        <taxon>Neobacillus</taxon>
    </lineage>
</organism>
<dbReference type="RefSeq" id="WP_118919736.1">
    <property type="nucleotide sequence ID" value="NZ_QWEG01000003.1"/>
</dbReference>
<evidence type="ECO:0000313" key="2">
    <source>
        <dbReference type="Proteomes" id="UP000284416"/>
    </source>
</evidence>
<comment type="caution">
    <text evidence="1">The sequence shown here is derived from an EMBL/GenBank/DDBJ whole genome shotgun (WGS) entry which is preliminary data.</text>
</comment>
<keyword evidence="2" id="KW-1185">Reference proteome</keyword>
<gene>
    <name evidence="1" type="ORF">D1B31_05435</name>
</gene>
<dbReference type="EMBL" id="QWEG01000003">
    <property type="protein sequence ID" value="RHW42081.1"/>
    <property type="molecule type" value="Genomic_DNA"/>
</dbReference>